<evidence type="ECO:0000313" key="11">
    <source>
        <dbReference type="RefSeq" id="XP_006825031.1"/>
    </source>
</evidence>
<dbReference type="Proteomes" id="UP000694865">
    <property type="component" value="Unplaced"/>
</dbReference>
<sequence>MAANSTQQFLSTFVTKSSPGTALDSIATGLLETFIDITAANFTDAFVNITVQNSTETYFDINATNITEEVLDSIGAKPYEQVFDIISTCLIVIVAVVGITGNSLVINILYNNKKLRTPQNIQLLSLAVTDMIVCILTTSMRFVFTVKSLRHGEINIKGPLCTSQIFVFYSSTLITVISLGAISVSRAIGIADKCSPSTKKRVIFSLIFVSWIAGTGYGTWKAWVGEDLSCNVDPVSQQVKNATRSGILIVFLTLCTMAGSYSYIYRVIKRHEKSFQRAMEAGGNSGPRHRKPMDLATLNVFATLISTFMISYLPLACYGMIVVNIESFRNEHVASFFYSVMCLGSMANPILYTLTSDQFKNYLPFKKNTSNNEIQLKQRARTGQKTREITTIYNTHSCRALRFRKTMTTCNSMTLYHKHERHFPCQKILHILSYILQTARVYHPNYLQSFRV</sequence>
<keyword evidence="10" id="KW-1185">Reference proteome</keyword>
<dbReference type="InterPro" id="IPR000276">
    <property type="entry name" value="GPCR_Rhodpsn"/>
</dbReference>
<feature type="transmembrane region" description="Helical" evidence="8">
    <location>
        <begin position="121"/>
        <end position="144"/>
    </location>
</feature>
<dbReference type="PANTHER" id="PTHR24240">
    <property type="entry name" value="OPSIN"/>
    <property type="match status" value="1"/>
</dbReference>
<gene>
    <name evidence="11" type="primary">LOC102810411</name>
</gene>
<dbReference type="PROSITE" id="PS50262">
    <property type="entry name" value="G_PROTEIN_RECEP_F1_2"/>
    <property type="match status" value="1"/>
</dbReference>
<keyword evidence="4" id="KW-0297">G-protein coupled receptor</keyword>
<comment type="subcellular location">
    <subcellularLocation>
        <location evidence="1">Membrane</location>
        <topology evidence="1">Multi-pass membrane protein</topology>
    </subcellularLocation>
</comment>
<dbReference type="RefSeq" id="XP_006825031.1">
    <property type="nucleotide sequence ID" value="XM_006824968.1"/>
</dbReference>
<feature type="transmembrane region" description="Helical" evidence="8">
    <location>
        <begin position="164"/>
        <end position="182"/>
    </location>
</feature>
<accession>A0ABM0MYE0</accession>
<dbReference type="Gene3D" id="1.20.1070.10">
    <property type="entry name" value="Rhodopsin 7-helix transmembrane proteins"/>
    <property type="match status" value="1"/>
</dbReference>
<feature type="transmembrane region" description="Helical" evidence="8">
    <location>
        <begin position="85"/>
        <end position="109"/>
    </location>
</feature>
<evidence type="ECO:0000256" key="2">
    <source>
        <dbReference type="ARBA" id="ARBA00022692"/>
    </source>
</evidence>
<keyword evidence="2 8" id="KW-0812">Transmembrane</keyword>
<dbReference type="PRINTS" id="PR00237">
    <property type="entry name" value="GPCRRHODOPSN"/>
</dbReference>
<feature type="domain" description="G-protein coupled receptors family 1 profile" evidence="9">
    <location>
        <begin position="101"/>
        <end position="352"/>
    </location>
</feature>
<dbReference type="InterPro" id="IPR017452">
    <property type="entry name" value="GPCR_Rhodpsn_7TM"/>
</dbReference>
<proteinExistence type="predicted"/>
<organism evidence="10 11">
    <name type="scientific">Saccoglossus kowalevskii</name>
    <name type="common">Acorn worm</name>
    <dbReference type="NCBI Taxonomy" id="10224"/>
    <lineage>
        <taxon>Eukaryota</taxon>
        <taxon>Metazoa</taxon>
        <taxon>Hemichordata</taxon>
        <taxon>Enteropneusta</taxon>
        <taxon>Harrimaniidae</taxon>
        <taxon>Saccoglossus</taxon>
    </lineage>
</organism>
<keyword evidence="6" id="KW-0675">Receptor</keyword>
<reference evidence="11" key="1">
    <citation type="submission" date="2025-08" db="UniProtKB">
        <authorList>
            <consortium name="RefSeq"/>
        </authorList>
    </citation>
    <scope>IDENTIFICATION</scope>
    <source>
        <tissue evidence="11">Testes</tissue>
    </source>
</reference>
<evidence type="ECO:0000259" key="9">
    <source>
        <dbReference type="PROSITE" id="PS50262"/>
    </source>
</evidence>
<name>A0ABM0MYE0_SACKO</name>
<evidence type="ECO:0000256" key="6">
    <source>
        <dbReference type="ARBA" id="ARBA00023170"/>
    </source>
</evidence>
<feature type="transmembrane region" description="Helical" evidence="8">
    <location>
        <begin position="298"/>
        <end position="321"/>
    </location>
</feature>
<evidence type="ECO:0000256" key="4">
    <source>
        <dbReference type="ARBA" id="ARBA00023040"/>
    </source>
</evidence>
<dbReference type="SUPFAM" id="SSF81321">
    <property type="entry name" value="Family A G protein-coupled receptor-like"/>
    <property type="match status" value="1"/>
</dbReference>
<keyword evidence="3 8" id="KW-1133">Transmembrane helix</keyword>
<evidence type="ECO:0000256" key="3">
    <source>
        <dbReference type="ARBA" id="ARBA00022989"/>
    </source>
</evidence>
<feature type="transmembrane region" description="Helical" evidence="8">
    <location>
        <begin position="243"/>
        <end position="264"/>
    </location>
</feature>
<keyword evidence="5 8" id="KW-0472">Membrane</keyword>
<keyword evidence="7" id="KW-0807">Transducer</keyword>
<evidence type="ECO:0000256" key="7">
    <source>
        <dbReference type="ARBA" id="ARBA00023224"/>
    </source>
</evidence>
<dbReference type="CDD" id="cd00637">
    <property type="entry name" value="7tm_classA_rhodopsin-like"/>
    <property type="match status" value="1"/>
</dbReference>
<protein>
    <submittedName>
        <fullName evidence="11">Melanopsin-like</fullName>
    </submittedName>
</protein>
<evidence type="ECO:0000256" key="8">
    <source>
        <dbReference type="SAM" id="Phobius"/>
    </source>
</evidence>
<dbReference type="GeneID" id="102810411"/>
<feature type="transmembrane region" description="Helical" evidence="8">
    <location>
        <begin position="202"/>
        <end position="223"/>
    </location>
</feature>
<evidence type="ECO:0000256" key="1">
    <source>
        <dbReference type="ARBA" id="ARBA00004141"/>
    </source>
</evidence>
<evidence type="ECO:0000256" key="5">
    <source>
        <dbReference type="ARBA" id="ARBA00023136"/>
    </source>
</evidence>
<feature type="transmembrane region" description="Helical" evidence="8">
    <location>
        <begin position="333"/>
        <end position="354"/>
    </location>
</feature>
<dbReference type="Pfam" id="PF00001">
    <property type="entry name" value="7tm_1"/>
    <property type="match status" value="1"/>
</dbReference>
<evidence type="ECO:0000313" key="10">
    <source>
        <dbReference type="Proteomes" id="UP000694865"/>
    </source>
</evidence>
<dbReference type="InterPro" id="IPR050125">
    <property type="entry name" value="GPCR_opsins"/>
</dbReference>